<dbReference type="AlphaFoldDB" id="A0A109UHA3"/>
<dbReference type="InterPro" id="IPR013022">
    <property type="entry name" value="Xyl_isomerase-like_TIM-brl"/>
</dbReference>
<reference evidence="2 3" key="1">
    <citation type="submission" date="2015-10" db="EMBL/GenBank/DDBJ databases">
        <title>Erysipelothrix larvae sp. LV19 isolated from the larval gut of the rhinoceros beetle, Trypoxylus dichotomus.</title>
        <authorList>
            <person name="Lim S."/>
            <person name="Kim B.-C."/>
        </authorList>
    </citation>
    <scope>NUCLEOTIDE SEQUENCE [LARGE SCALE GENOMIC DNA]</scope>
    <source>
        <strain evidence="2 3">LV19</strain>
    </source>
</reference>
<accession>A0A109UHA3</accession>
<feature type="domain" description="Xylose isomerase-like TIM barrel" evidence="1">
    <location>
        <begin position="20"/>
        <end position="288"/>
    </location>
</feature>
<dbReference type="SUPFAM" id="SSF51658">
    <property type="entry name" value="Xylose isomerase-like"/>
    <property type="match status" value="1"/>
</dbReference>
<name>A0A109UHA3_9FIRM</name>
<proteinExistence type="predicted"/>
<dbReference type="GO" id="GO:0004519">
    <property type="term" value="F:endonuclease activity"/>
    <property type="evidence" value="ECO:0007669"/>
    <property type="project" value="UniProtKB-KW"/>
</dbReference>
<evidence type="ECO:0000259" key="1">
    <source>
        <dbReference type="Pfam" id="PF01261"/>
    </source>
</evidence>
<evidence type="ECO:0000313" key="3">
    <source>
        <dbReference type="Proteomes" id="UP000063781"/>
    </source>
</evidence>
<protein>
    <submittedName>
        <fullName evidence="2">AP endonuclease</fullName>
    </submittedName>
</protein>
<sequence length="304" mass="35121">MKFGLNTAILGHMDFDQVLEFCHGVGYKSLEVACWPSGKKERRYAGVSHINVDALTPHKVEEILHACETHDIEISALAYYPNPLDENLEARAFNIEHLKKVIEGANKLNVGMVTTFIGRMQTKTLEENLLEFKAVWPDIIHYAKQLNVKIAIENCPMLFSNDEWPGGQNIFTSPAIWCKCFELIPEDNFGINFDPSHFIWQQMDYIKPITEFKDRIFHIHFKDIKLYRDQLDDYGCMATPLHYMAPKIPGLGDVDWAKYISALRDINYKGHACVEVEDRSFEDTTQDIEDSCILSYRYLSQFLI</sequence>
<organism evidence="2 3">
    <name type="scientific">Erysipelothrix larvae</name>
    <dbReference type="NCBI Taxonomy" id="1514105"/>
    <lineage>
        <taxon>Bacteria</taxon>
        <taxon>Bacillati</taxon>
        <taxon>Bacillota</taxon>
        <taxon>Erysipelotrichia</taxon>
        <taxon>Erysipelotrichales</taxon>
        <taxon>Erysipelotrichaceae</taxon>
        <taxon>Erysipelothrix</taxon>
    </lineage>
</organism>
<dbReference type="Pfam" id="PF01261">
    <property type="entry name" value="AP_endonuc_2"/>
    <property type="match status" value="1"/>
</dbReference>
<keyword evidence="3" id="KW-1185">Reference proteome</keyword>
<dbReference type="OrthoDB" id="9779184at2"/>
<dbReference type="InterPro" id="IPR036237">
    <property type="entry name" value="Xyl_isomerase-like_sf"/>
</dbReference>
<evidence type="ECO:0000313" key="2">
    <source>
        <dbReference type="EMBL" id="AMC93977.1"/>
    </source>
</evidence>
<keyword evidence="2" id="KW-0378">Hydrolase</keyword>
<dbReference type="PANTHER" id="PTHR12110">
    <property type="entry name" value="HYDROXYPYRUVATE ISOMERASE"/>
    <property type="match status" value="1"/>
</dbReference>
<keyword evidence="2" id="KW-0255">Endonuclease</keyword>
<dbReference type="Proteomes" id="UP000063781">
    <property type="component" value="Chromosome"/>
</dbReference>
<dbReference type="KEGG" id="erl:AOC36_08255"/>
<dbReference type="Gene3D" id="3.20.20.150">
    <property type="entry name" value="Divalent-metal-dependent TIM barrel enzymes"/>
    <property type="match status" value="1"/>
</dbReference>
<dbReference type="RefSeq" id="WP_067633267.1">
    <property type="nucleotide sequence ID" value="NZ_CP013213.1"/>
</dbReference>
<dbReference type="STRING" id="1514105.AOC36_08255"/>
<dbReference type="PANTHER" id="PTHR12110:SF21">
    <property type="entry name" value="XYLOSE ISOMERASE-LIKE TIM BARREL DOMAIN-CONTAINING PROTEIN"/>
    <property type="match status" value="1"/>
</dbReference>
<dbReference type="EMBL" id="CP013213">
    <property type="protein sequence ID" value="AMC93977.1"/>
    <property type="molecule type" value="Genomic_DNA"/>
</dbReference>
<keyword evidence="2" id="KW-0540">Nuclease</keyword>
<gene>
    <name evidence="2" type="ORF">AOC36_08255</name>
</gene>
<dbReference type="InterPro" id="IPR050312">
    <property type="entry name" value="IolE/XylAMocC-like"/>
</dbReference>